<dbReference type="SUPFAM" id="SSF74650">
    <property type="entry name" value="Galactose mutarotase-like"/>
    <property type="match status" value="1"/>
</dbReference>
<protein>
    <recommendedName>
        <fullName evidence="3">alpha-mannosidase</fullName>
        <ecNumber evidence="3">3.2.1.24</ecNumber>
    </recommendedName>
</protein>
<evidence type="ECO:0000313" key="8">
    <source>
        <dbReference type="EMBL" id="PRP76040.1"/>
    </source>
</evidence>
<dbReference type="EMBL" id="MDYQ01000353">
    <property type="protein sequence ID" value="PRP76040.1"/>
    <property type="molecule type" value="Genomic_DNA"/>
</dbReference>
<dbReference type="AlphaFoldDB" id="A0A2P6MWF8"/>
<dbReference type="PANTHER" id="PTHR46017">
    <property type="entry name" value="ALPHA-MANNOSIDASE 2C1"/>
    <property type="match status" value="1"/>
</dbReference>
<dbReference type="InterPro" id="IPR011330">
    <property type="entry name" value="Glyco_hydro/deAcase_b/a-brl"/>
</dbReference>
<dbReference type="SUPFAM" id="SSF88713">
    <property type="entry name" value="Glycoside hydrolase/deacetylase"/>
    <property type="match status" value="1"/>
</dbReference>
<evidence type="ECO:0000256" key="5">
    <source>
        <dbReference type="ARBA" id="ARBA00022801"/>
    </source>
</evidence>
<organism evidence="8 9">
    <name type="scientific">Planoprotostelium fungivorum</name>
    <dbReference type="NCBI Taxonomy" id="1890364"/>
    <lineage>
        <taxon>Eukaryota</taxon>
        <taxon>Amoebozoa</taxon>
        <taxon>Evosea</taxon>
        <taxon>Variosea</taxon>
        <taxon>Cavosteliida</taxon>
        <taxon>Cavosteliaceae</taxon>
        <taxon>Planoprotostelium</taxon>
    </lineage>
</organism>
<evidence type="ECO:0000259" key="7">
    <source>
        <dbReference type="SMART" id="SM00872"/>
    </source>
</evidence>
<evidence type="ECO:0000256" key="3">
    <source>
        <dbReference type="ARBA" id="ARBA00012752"/>
    </source>
</evidence>
<keyword evidence="9" id="KW-1185">Reference proteome</keyword>
<dbReference type="InterPro" id="IPR011682">
    <property type="entry name" value="Glyco_hydro_38_C"/>
</dbReference>
<dbReference type="InterPro" id="IPR015341">
    <property type="entry name" value="Glyco_hydro_38_cen"/>
</dbReference>
<dbReference type="InterPro" id="IPR037094">
    <property type="entry name" value="Glyco_hydro_38_cen_sf"/>
</dbReference>
<accession>A0A2P6MWF8</accession>
<dbReference type="SMART" id="SM00872">
    <property type="entry name" value="Alpha-mann_mid"/>
    <property type="match status" value="1"/>
</dbReference>
<dbReference type="InterPro" id="IPR028995">
    <property type="entry name" value="Glyco_hydro_57/38_cen_sf"/>
</dbReference>
<dbReference type="Pfam" id="PF07748">
    <property type="entry name" value="Glyco_hydro_38C"/>
    <property type="match status" value="1"/>
</dbReference>
<dbReference type="GO" id="GO:0046872">
    <property type="term" value="F:metal ion binding"/>
    <property type="evidence" value="ECO:0007669"/>
    <property type="project" value="UniProtKB-KW"/>
</dbReference>
<comment type="similarity">
    <text evidence="2">Belongs to the glycosyl hydrolase 38 family.</text>
</comment>
<dbReference type="Gene3D" id="1.20.1270.50">
    <property type="entry name" value="Glycoside hydrolase family 38, central domain"/>
    <property type="match status" value="1"/>
</dbReference>
<dbReference type="Gene3D" id="2.60.40.2220">
    <property type="match status" value="1"/>
</dbReference>
<evidence type="ECO:0000256" key="2">
    <source>
        <dbReference type="ARBA" id="ARBA00009792"/>
    </source>
</evidence>
<dbReference type="InterPro" id="IPR011013">
    <property type="entry name" value="Gal_mutarotase_sf_dom"/>
</dbReference>
<dbReference type="SUPFAM" id="SSF88688">
    <property type="entry name" value="Families 57/38 glycoside transferase middle domain"/>
    <property type="match status" value="1"/>
</dbReference>
<dbReference type="Pfam" id="PF17677">
    <property type="entry name" value="Glyco_hydro38C2"/>
    <property type="match status" value="1"/>
</dbReference>
<comment type="caution">
    <text evidence="8">The sequence shown here is derived from an EMBL/GenBank/DDBJ whole genome shotgun (WGS) entry which is preliminary data.</text>
</comment>
<keyword evidence="4" id="KW-0479">Metal-binding</keyword>
<gene>
    <name evidence="8" type="ORF">PROFUN_01756</name>
</gene>
<feature type="domain" description="Glycoside hydrolase family 38 central" evidence="7">
    <location>
        <begin position="628"/>
        <end position="706"/>
    </location>
</feature>
<dbReference type="EC" id="3.2.1.24" evidence="3"/>
<dbReference type="GO" id="GO:0030246">
    <property type="term" value="F:carbohydrate binding"/>
    <property type="evidence" value="ECO:0007669"/>
    <property type="project" value="InterPro"/>
</dbReference>
<dbReference type="InterPro" id="IPR000602">
    <property type="entry name" value="Glyco_hydro_38_N"/>
</dbReference>
<dbReference type="InterPro" id="IPR027291">
    <property type="entry name" value="Glyco_hydro_38_N_sf"/>
</dbReference>
<keyword evidence="5" id="KW-0378">Hydrolase</keyword>
<dbReference type="FunFam" id="1.20.1270.50:FF:000004">
    <property type="entry name" value="alpha-mannosidase 2C1 isoform X1"/>
    <property type="match status" value="1"/>
</dbReference>
<name>A0A2P6MWF8_9EUKA</name>
<dbReference type="InParanoid" id="A0A2P6MWF8"/>
<dbReference type="Pfam" id="PF09261">
    <property type="entry name" value="Alpha-mann_mid"/>
    <property type="match status" value="1"/>
</dbReference>
<dbReference type="STRING" id="1890364.A0A2P6MWF8"/>
<dbReference type="Pfam" id="PF01074">
    <property type="entry name" value="Glyco_hydro_38N"/>
    <property type="match status" value="1"/>
</dbReference>
<evidence type="ECO:0000313" key="9">
    <source>
        <dbReference type="Proteomes" id="UP000241769"/>
    </source>
</evidence>
<dbReference type="InterPro" id="IPR054723">
    <property type="entry name" value="Ams1-like_N"/>
</dbReference>
<comment type="catalytic activity">
    <reaction evidence="1">
        <text>Hydrolysis of terminal, non-reducing alpha-D-mannose residues in alpha-D-mannosides.</text>
        <dbReference type="EC" id="3.2.1.24"/>
    </reaction>
</comment>
<dbReference type="GO" id="GO:0004559">
    <property type="term" value="F:alpha-mannosidase activity"/>
    <property type="evidence" value="ECO:0007669"/>
    <property type="project" value="UniProtKB-EC"/>
</dbReference>
<sequence length="1163" mass="132289">MTNANTASVDRHQAARIHFNGYKNHVVPEFSIKSPRLSAGHSPRLSLTFHLHLFGSIGPFSINTIAASTQDLKHEANKVTDADTLSPHTIRTTDDNIMLSGKHSEVTANRLSVFTSKDKGEGNLFNRLYKPEYERVKPDNLVVRSLPNVKETVVYQLFKEATAPKEEFKPTSVGQQFGPSWSTHWFHFQFEVPNSWKGQEVHLVWDCESEALLYNDAGHPLQAFLGGGGDDRRDQYIITESAKGGEKLSYYVEMSCTLMFGNGKGNGWGGFGPSPTDLDKKFTLKQVELAVFDRTAWTLLQEVTLIADLVKHLPKDSLRRAHALTAANNILNVFYYDDPSTWPKCLELSKKFLSVRNSEDQHRVSAVGHCHIDTAWLWPYAETMRKCARSWANQLRICERFPAYRFVVSQAQQFDWVKEQYPSLYEEIKASVKKGQFLPVGGTWIEMDCNIPSGESFVRQFLVGQRFFKEEFGQQCVEFWLPDTFGYSAQLPQIIKESEIKYFVTQKLSWAQFNKFPHHTFYWEGLDGSRVLTHFPPTDTYNAQANVKDTLFHLENFKEKERSNESLMVFGHGDGGGGPLMSMVENISKMVDVSGLPKIEMRSPRDFFAKVEEEARDLAVWVGELYFEYHRGTYTSQANNKLWNRKSEFLLRDIELTAALSTVTSKSEYPQEKLEHLWKLVLLNQFHDVIPGSSINAVYRDSDKHYAEVLGSGQQLLENSIRNLIGEKKAGKTVVVNTLPWNRTEVVELLDSPEGVQPIQVSHDGKNLFLASAPSVGLRNLQPAEFTAPPVTAKKEGENTVLENSMIRAIFDQHGRVVDLIDKRYNNRKVISPGKFGNQFVIYEDLPMYWDAWDVDVYHLEKRKDILGDSVEILESGPLRSTLRFKLKISDKSHLTQTVHLSATSPLLSFDTRVEWHEDHKFLKVEFPFHIRSQKATYETQFGHLERPTHWNTSWDVARFEVCAHKWADISEARHGVSLLNDSKYGYATHDNVMRLSLLRSPKSPDPECDMGTHRIRYGLLSHRGNFQEGDVVREGYNFNVPLLCATGEFQEFSFFSVDNNAVVLDTIKKAEDTKEIIVRLYESFGCHGDFKLTSGLPIQGARRVNLLENSKGGELSWTREGVAMEIKPFEVVSLALTLFLTSSINLTPSNLELVAGLCSQLG</sequence>
<dbReference type="OrthoDB" id="10261055at2759"/>
<dbReference type="Gene3D" id="3.20.110.10">
    <property type="entry name" value="Glycoside hydrolase 38, N terminal domain"/>
    <property type="match status" value="1"/>
</dbReference>
<dbReference type="GO" id="GO:0006013">
    <property type="term" value="P:mannose metabolic process"/>
    <property type="evidence" value="ECO:0007669"/>
    <property type="project" value="InterPro"/>
</dbReference>
<evidence type="ECO:0000256" key="1">
    <source>
        <dbReference type="ARBA" id="ARBA00000365"/>
    </source>
</evidence>
<dbReference type="Gene3D" id="2.70.98.30">
    <property type="entry name" value="Golgi alpha-mannosidase II, domain 4"/>
    <property type="match status" value="1"/>
</dbReference>
<dbReference type="Proteomes" id="UP000241769">
    <property type="component" value="Unassembled WGS sequence"/>
</dbReference>
<evidence type="ECO:0000256" key="4">
    <source>
        <dbReference type="ARBA" id="ARBA00022723"/>
    </source>
</evidence>
<reference evidence="8 9" key="1">
    <citation type="journal article" date="2018" name="Genome Biol. Evol.">
        <title>Multiple Roots of Fruiting Body Formation in Amoebozoa.</title>
        <authorList>
            <person name="Hillmann F."/>
            <person name="Forbes G."/>
            <person name="Novohradska S."/>
            <person name="Ferling I."/>
            <person name="Riege K."/>
            <person name="Groth M."/>
            <person name="Westermann M."/>
            <person name="Marz M."/>
            <person name="Spaller T."/>
            <person name="Winckler T."/>
            <person name="Schaap P."/>
            <person name="Glockner G."/>
        </authorList>
    </citation>
    <scope>NUCLEOTIDE SEQUENCE [LARGE SCALE GENOMIC DNA]</scope>
    <source>
        <strain evidence="8 9">Jena</strain>
    </source>
</reference>
<keyword evidence="6" id="KW-0326">Glycosidase</keyword>
<dbReference type="FunFam" id="3.20.110.10:FF:000002">
    <property type="entry name" value="alpha-mannosidase 2C1 isoform X1"/>
    <property type="match status" value="1"/>
</dbReference>
<dbReference type="Pfam" id="PF22907">
    <property type="entry name" value="Ams1-like_1st"/>
    <property type="match status" value="1"/>
</dbReference>
<dbReference type="PANTHER" id="PTHR46017:SF1">
    <property type="entry name" value="ALPHA-MANNOSIDASE 2C1"/>
    <property type="match status" value="1"/>
</dbReference>
<dbReference type="FunFam" id="2.70.98.30:FF:000001">
    <property type="entry name" value="alpha-mannosidase 2C1 isoform X2"/>
    <property type="match status" value="1"/>
</dbReference>
<evidence type="ECO:0000256" key="6">
    <source>
        <dbReference type="ARBA" id="ARBA00023295"/>
    </source>
</evidence>
<dbReference type="InterPro" id="IPR041147">
    <property type="entry name" value="GH38_C"/>
</dbReference>
<dbReference type="FunCoup" id="A0A2P6MWF8">
    <property type="interactions" value="76"/>
</dbReference>
<proteinExistence type="inferred from homology"/>
<dbReference type="GO" id="GO:0009313">
    <property type="term" value="P:oligosaccharide catabolic process"/>
    <property type="evidence" value="ECO:0007669"/>
    <property type="project" value="TreeGrafter"/>
</dbReference>